<keyword evidence="4 8" id="KW-0032">Aminotransferase</keyword>
<proteinExistence type="inferred from homology"/>
<comment type="subunit">
    <text evidence="3">Homodimer.</text>
</comment>
<evidence type="ECO:0000256" key="3">
    <source>
        <dbReference type="ARBA" id="ARBA00011738"/>
    </source>
</evidence>
<comment type="caution">
    <text evidence="8">The sequence shown here is derived from an EMBL/GenBank/DDBJ whole genome shotgun (WGS) entry which is preliminary data.</text>
</comment>
<comment type="cofactor">
    <cofactor evidence="1">
        <name>pyridoxal 5'-phosphate</name>
        <dbReference type="ChEBI" id="CHEBI:597326"/>
    </cofactor>
</comment>
<dbReference type="Gene3D" id="3.90.1150.10">
    <property type="entry name" value="Aspartate Aminotransferase, domain 1"/>
    <property type="match status" value="1"/>
</dbReference>
<dbReference type="GO" id="GO:0008483">
    <property type="term" value="F:transaminase activity"/>
    <property type="evidence" value="ECO:0007669"/>
    <property type="project" value="UniProtKB-KW"/>
</dbReference>
<evidence type="ECO:0000256" key="1">
    <source>
        <dbReference type="ARBA" id="ARBA00001933"/>
    </source>
</evidence>
<dbReference type="CDD" id="cd00609">
    <property type="entry name" value="AAT_like"/>
    <property type="match status" value="1"/>
</dbReference>
<dbReference type="PANTHER" id="PTHR11879">
    <property type="entry name" value="ASPARTATE AMINOTRANSFERASE"/>
    <property type="match status" value="1"/>
</dbReference>
<organism evidence="8 9">
    <name type="scientific">Neokomagataea anthophila</name>
    <dbReference type="NCBI Taxonomy" id="2826925"/>
    <lineage>
        <taxon>Bacteria</taxon>
        <taxon>Pseudomonadati</taxon>
        <taxon>Pseudomonadota</taxon>
        <taxon>Alphaproteobacteria</taxon>
        <taxon>Acetobacterales</taxon>
        <taxon>Acetobacteraceae</taxon>
        <taxon>Neokomagataea</taxon>
    </lineage>
</organism>
<dbReference type="NCBIfam" id="NF006719">
    <property type="entry name" value="PRK09257.1"/>
    <property type="match status" value="1"/>
</dbReference>
<keyword evidence="6" id="KW-0663">Pyridoxal phosphate</keyword>
<comment type="similarity">
    <text evidence="2">Belongs to the class-I pyridoxal-phosphate-dependent aminotransferase family.</text>
</comment>
<dbReference type="Proteomes" id="UP000677812">
    <property type="component" value="Unassembled WGS sequence"/>
</dbReference>
<dbReference type="Pfam" id="PF00155">
    <property type="entry name" value="Aminotran_1_2"/>
    <property type="match status" value="1"/>
</dbReference>
<dbReference type="PANTHER" id="PTHR11879:SF22">
    <property type="entry name" value="ASPARTATE AMINOTRANSFERASE, MITOCHONDRIAL"/>
    <property type="match status" value="1"/>
</dbReference>
<dbReference type="PRINTS" id="PR00799">
    <property type="entry name" value="TRANSAMINASE"/>
</dbReference>
<sequence length="396" mass="42999">MPFSTLTHQPNDPLLALIKAYAADPRAEKIDLGVGVFRDVHGATPVMSAVKQAEEKLLTTQDSKSYLGPEGDKGFVSAIAEQLFGDTQKLRAIDGLQTPGGTGALRLAGELLIRSGVKRILVASPTWANHLAIFKEVGLSVITASCFDLNTQSFDLERFKEALNSAEAGDAVLLHGCCHNPLGIDPAGQDWRVIADIIAHRQLLPLIDIAYQGLGDGWEDDALGARTVLSAVPYGLLAYSCDKNFGLYRERTGALYVSAPDAESLDCTISNLLHLARTNWSMPPDHGAAVVRLILTDPALHNVWREELEFMRTRILSLRQELAQLGMIGSLNLSPIAHGKGMFATLPLTPSQVAWLREHYAIYMAHSGRINIAGFGNEDVQRFGAALQALMEQNIT</sequence>
<accession>A0ABS5E9I4</accession>
<name>A0ABS5E9I4_9PROT</name>
<dbReference type="SUPFAM" id="SSF53383">
    <property type="entry name" value="PLP-dependent transferases"/>
    <property type="match status" value="1"/>
</dbReference>
<evidence type="ECO:0000259" key="7">
    <source>
        <dbReference type="Pfam" id="PF00155"/>
    </source>
</evidence>
<dbReference type="InterPro" id="IPR004839">
    <property type="entry name" value="Aminotransferase_I/II_large"/>
</dbReference>
<dbReference type="EMBL" id="JAGRQH010000010">
    <property type="protein sequence ID" value="MBR0560570.1"/>
    <property type="molecule type" value="Genomic_DNA"/>
</dbReference>
<dbReference type="InterPro" id="IPR015422">
    <property type="entry name" value="PyrdxlP-dep_Trfase_small"/>
</dbReference>
<reference evidence="8 9" key="1">
    <citation type="submission" date="2021-04" db="EMBL/GenBank/DDBJ databases">
        <title>The complete genome sequence of Neokomagataea sp. TBRC 2177.</title>
        <authorList>
            <person name="Charoenyingcharoen P."/>
            <person name="Yukphan P."/>
        </authorList>
    </citation>
    <scope>NUCLEOTIDE SEQUENCE [LARGE SCALE GENOMIC DNA]</scope>
    <source>
        <strain evidence="8 9">TBRC 2177</strain>
    </source>
</reference>
<evidence type="ECO:0000256" key="5">
    <source>
        <dbReference type="ARBA" id="ARBA00022679"/>
    </source>
</evidence>
<evidence type="ECO:0000313" key="8">
    <source>
        <dbReference type="EMBL" id="MBR0560570.1"/>
    </source>
</evidence>
<evidence type="ECO:0000256" key="6">
    <source>
        <dbReference type="ARBA" id="ARBA00022898"/>
    </source>
</evidence>
<dbReference type="InterPro" id="IPR015424">
    <property type="entry name" value="PyrdxlP-dep_Trfase"/>
</dbReference>
<evidence type="ECO:0000256" key="4">
    <source>
        <dbReference type="ARBA" id="ARBA00022576"/>
    </source>
</evidence>
<gene>
    <name evidence="8" type="ORF">KB213_10970</name>
</gene>
<evidence type="ECO:0000256" key="2">
    <source>
        <dbReference type="ARBA" id="ARBA00007441"/>
    </source>
</evidence>
<feature type="domain" description="Aminotransferase class I/classII large" evidence="7">
    <location>
        <begin position="28"/>
        <end position="383"/>
    </location>
</feature>
<dbReference type="InterPro" id="IPR015421">
    <property type="entry name" value="PyrdxlP-dep_Trfase_major"/>
</dbReference>
<evidence type="ECO:0000313" key="9">
    <source>
        <dbReference type="Proteomes" id="UP000677812"/>
    </source>
</evidence>
<protein>
    <submittedName>
        <fullName evidence="8">Aspartate/tyrosine/aromatic aminotransferase</fullName>
    </submittedName>
</protein>
<dbReference type="InterPro" id="IPR000796">
    <property type="entry name" value="Asp_trans"/>
</dbReference>
<keyword evidence="9" id="KW-1185">Reference proteome</keyword>
<dbReference type="Gene3D" id="3.40.640.10">
    <property type="entry name" value="Type I PLP-dependent aspartate aminotransferase-like (Major domain)"/>
    <property type="match status" value="1"/>
</dbReference>
<keyword evidence="5" id="KW-0808">Transferase</keyword>
<dbReference type="RefSeq" id="WP_211683090.1">
    <property type="nucleotide sequence ID" value="NZ_JAGRQH010000010.1"/>
</dbReference>